<comment type="caution">
    <text evidence="1">The sequence shown here is derived from an EMBL/GenBank/DDBJ whole genome shotgun (WGS) entry which is preliminary data.</text>
</comment>
<dbReference type="AlphaFoldDB" id="A0A2P6SIY8"/>
<gene>
    <name evidence="1" type="ORF">RchiOBHm_Chr1g0361511</name>
</gene>
<dbReference type="Gramene" id="PRQ58637">
    <property type="protein sequence ID" value="PRQ58637"/>
    <property type="gene ID" value="RchiOBHm_Chr1g0361511"/>
</dbReference>
<reference evidence="1 2" key="1">
    <citation type="journal article" date="2018" name="Nat. Genet.">
        <title>The Rosa genome provides new insights in the design of modern roses.</title>
        <authorList>
            <person name="Bendahmane M."/>
        </authorList>
    </citation>
    <scope>NUCLEOTIDE SEQUENCE [LARGE SCALE GENOMIC DNA]</scope>
    <source>
        <strain evidence="2">cv. Old Blush</strain>
    </source>
</reference>
<dbReference type="Proteomes" id="UP000238479">
    <property type="component" value="Chromosome 1"/>
</dbReference>
<keyword evidence="2" id="KW-1185">Reference proteome</keyword>
<name>A0A2P6SIY8_ROSCH</name>
<accession>A0A2P6SIY8</accession>
<proteinExistence type="predicted"/>
<dbReference type="EMBL" id="PDCK01000039">
    <property type="protein sequence ID" value="PRQ58637.1"/>
    <property type="molecule type" value="Genomic_DNA"/>
</dbReference>
<sequence>MHLRSKGICKTSILSKIQSWGQTWEVLLEEPNCRAASQAKVSEAAEA</sequence>
<evidence type="ECO:0000313" key="1">
    <source>
        <dbReference type="EMBL" id="PRQ58637.1"/>
    </source>
</evidence>
<organism evidence="1 2">
    <name type="scientific">Rosa chinensis</name>
    <name type="common">China rose</name>
    <dbReference type="NCBI Taxonomy" id="74649"/>
    <lineage>
        <taxon>Eukaryota</taxon>
        <taxon>Viridiplantae</taxon>
        <taxon>Streptophyta</taxon>
        <taxon>Embryophyta</taxon>
        <taxon>Tracheophyta</taxon>
        <taxon>Spermatophyta</taxon>
        <taxon>Magnoliopsida</taxon>
        <taxon>eudicotyledons</taxon>
        <taxon>Gunneridae</taxon>
        <taxon>Pentapetalae</taxon>
        <taxon>rosids</taxon>
        <taxon>fabids</taxon>
        <taxon>Rosales</taxon>
        <taxon>Rosaceae</taxon>
        <taxon>Rosoideae</taxon>
        <taxon>Rosoideae incertae sedis</taxon>
        <taxon>Rosa</taxon>
    </lineage>
</organism>
<evidence type="ECO:0000313" key="2">
    <source>
        <dbReference type="Proteomes" id="UP000238479"/>
    </source>
</evidence>
<protein>
    <submittedName>
        <fullName evidence="1">Uncharacterized protein</fullName>
    </submittedName>
</protein>